<evidence type="ECO:0000313" key="3">
    <source>
        <dbReference type="Ensembl" id="ENSACOP00000012575.1"/>
    </source>
</evidence>
<dbReference type="AlphaFoldDB" id="A0A8B9FUU2"/>
<protein>
    <recommendedName>
        <fullName evidence="5">Envelope glycoprotein</fullName>
    </recommendedName>
</protein>
<name>A0A8B9FUU2_9PSIT</name>
<evidence type="ECO:0000313" key="4">
    <source>
        <dbReference type="Proteomes" id="UP000694522"/>
    </source>
</evidence>
<evidence type="ECO:0000256" key="1">
    <source>
        <dbReference type="ARBA" id="ARBA00023157"/>
    </source>
</evidence>
<dbReference type="PANTHER" id="PTHR10424">
    <property type="entry name" value="VIRAL ENVELOPE PROTEIN"/>
    <property type="match status" value="1"/>
</dbReference>
<keyword evidence="4" id="KW-1185">Reference proteome</keyword>
<proteinExistence type="predicted"/>
<dbReference type="Proteomes" id="UP000694522">
    <property type="component" value="Unplaced"/>
</dbReference>
<organism evidence="3 4">
    <name type="scientific">Amazona collaria</name>
    <name type="common">yellow-billed parrot</name>
    <dbReference type="NCBI Taxonomy" id="241587"/>
    <lineage>
        <taxon>Eukaryota</taxon>
        <taxon>Metazoa</taxon>
        <taxon>Chordata</taxon>
        <taxon>Craniata</taxon>
        <taxon>Vertebrata</taxon>
        <taxon>Euteleostomi</taxon>
        <taxon>Archelosauria</taxon>
        <taxon>Archosauria</taxon>
        <taxon>Dinosauria</taxon>
        <taxon>Saurischia</taxon>
        <taxon>Theropoda</taxon>
        <taxon>Coelurosauria</taxon>
        <taxon>Aves</taxon>
        <taxon>Neognathae</taxon>
        <taxon>Neoaves</taxon>
        <taxon>Telluraves</taxon>
        <taxon>Australaves</taxon>
        <taxon>Psittaciformes</taxon>
        <taxon>Psittacidae</taxon>
        <taxon>Amazona</taxon>
    </lineage>
</organism>
<sequence length="384" mass="44002">MGNHTYRAYPFTIFQIAVIIGKIMGRWELNTHFTLTQNVSLILNKTNCWICTYMPEYGGKEVSLIGIPIPRNITWSTLWENTTWYDNDEKLEISSPEVQEPYYTCVQRCNPTKGQGKIDCVNGTYVGNYTMCNRTINVGNSAYINTTAWPVPEGKGWYWLCNNTARKVLPHNWVGTCTLGAVVPNLTIHNSLPKGWVRTHFRKAKREVENPLIRKPTAFHSFARWFVPWLGVSELEKAIVSISAVRENLENRTIDAIKAQQLEVSSLSQVVLQNRMALDLLLASQRGVCTIINTSCCMYIDQSGRISTDLEEIWKQTRILHEVTKDDVSWGFMDLWNKLTSWLPNLQWLKHIFATSIILLGLGIFICILFQCLMNCWATRNGII</sequence>
<dbReference type="InterPro" id="IPR018154">
    <property type="entry name" value="TLV/ENV_coat_polyprotein"/>
</dbReference>
<dbReference type="SUPFAM" id="SSF58069">
    <property type="entry name" value="Virus ectodomain"/>
    <property type="match status" value="1"/>
</dbReference>
<feature type="transmembrane region" description="Helical" evidence="2">
    <location>
        <begin position="348"/>
        <end position="370"/>
    </location>
</feature>
<accession>A0A8B9FUU2</accession>
<evidence type="ECO:0008006" key="5">
    <source>
        <dbReference type="Google" id="ProtNLM"/>
    </source>
</evidence>
<keyword evidence="2" id="KW-0472">Membrane</keyword>
<keyword evidence="1" id="KW-1015">Disulfide bond</keyword>
<keyword evidence="2" id="KW-1133">Transmembrane helix</keyword>
<reference evidence="3" key="2">
    <citation type="submission" date="2025-09" db="UniProtKB">
        <authorList>
            <consortium name="Ensembl"/>
        </authorList>
    </citation>
    <scope>IDENTIFICATION</scope>
</reference>
<dbReference type="PANTHER" id="PTHR10424:SF73">
    <property type="entry name" value="ENDOGENOUS RETROVIRUS GROUP FC1 ENV POLYPROTEIN-RELATED"/>
    <property type="match status" value="1"/>
</dbReference>
<reference evidence="3" key="1">
    <citation type="submission" date="2025-08" db="UniProtKB">
        <authorList>
            <consortium name="Ensembl"/>
        </authorList>
    </citation>
    <scope>IDENTIFICATION</scope>
</reference>
<dbReference type="Pfam" id="PF00429">
    <property type="entry name" value="TLV_coat"/>
    <property type="match status" value="1"/>
</dbReference>
<keyword evidence="2" id="KW-0812">Transmembrane</keyword>
<dbReference type="Ensembl" id="ENSACOT00000013019.1">
    <property type="protein sequence ID" value="ENSACOP00000012575.1"/>
    <property type="gene ID" value="ENSACOG00000008739.1"/>
</dbReference>
<evidence type="ECO:0000256" key="2">
    <source>
        <dbReference type="SAM" id="Phobius"/>
    </source>
</evidence>
<dbReference type="Gene3D" id="1.10.287.210">
    <property type="match status" value="1"/>
</dbReference>